<organism evidence="6 8">
    <name type="scientific">Rotaria sordida</name>
    <dbReference type="NCBI Taxonomy" id="392033"/>
    <lineage>
        <taxon>Eukaryota</taxon>
        <taxon>Metazoa</taxon>
        <taxon>Spiralia</taxon>
        <taxon>Gnathifera</taxon>
        <taxon>Rotifera</taxon>
        <taxon>Eurotatoria</taxon>
        <taxon>Bdelloidea</taxon>
        <taxon>Philodinida</taxon>
        <taxon>Philodinidae</taxon>
        <taxon>Rotaria</taxon>
    </lineage>
</organism>
<dbReference type="Pfam" id="PF10551">
    <property type="entry name" value="MULE"/>
    <property type="match status" value="1"/>
</dbReference>
<accession>A0A815KZA1</accession>
<dbReference type="InterPro" id="IPR007588">
    <property type="entry name" value="Znf_FLYWCH"/>
</dbReference>
<keyword evidence="2" id="KW-0863">Zinc-finger</keyword>
<sequence length="468" mass="54578">MEVTGEQSRTVDNDINFIISNKGQPLLVMNQYVYKCNKKTSIKKYWTCIVKNCNIYVHTDINNNYLFGGKSEHGHSPNPEFIEVKKTREQIKQRVINEQTPIGKIYDEEMSKTVMNSVAIAIFPTINEIYHSAAKNRRKVIPPIPDSFTFDIPEEFKSTIENKRFLFFDECRIRRERLLLFASDVQLDLLFNSSTIYMDGTYKKAPDHFTQIYIIHVVHFDICVPCVFGLLLNKKASTYKVIFNELKNAALQKGSIFSPKVIMTDFEPGAISAVKDEFPAAKHICCYFHMCQAVYRRIQQLGLQQQYMIDDTLRALCRKLMALPLMPHDKIVYGFDEIREAADYLPGKPMIQLLQYFDNNWMSDINLWSVFGLDSRTNNVCEGYHNRMNSRIYRHHPNIWDLINFMKAEEKRVQNIKLQWSSGASKPKNKRTTALQNRINMLYDRYRDYLITASDLLNGLSLFVAKKV</sequence>
<evidence type="ECO:0000259" key="5">
    <source>
        <dbReference type="Pfam" id="PF10551"/>
    </source>
</evidence>
<feature type="domain" description="MULE transposase" evidence="5">
    <location>
        <begin position="196"/>
        <end position="292"/>
    </location>
</feature>
<keyword evidence="1" id="KW-0479">Metal-binding</keyword>
<feature type="domain" description="FLYWCH-type" evidence="4">
    <location>
        <begin position="17"/>
        <end position="75"/>
    </location>
</feature>
<dbReference type="EMBL" id="CAJNOT010003801">
    <property type="protein sequence ID" value="CAF1400507.1"/>
    <property type="molecule type" value="Genomic_DNA"/>
</dbReference>
<dbReference type="PANTHER" id="PTHR47160">
    <property type="entry name" value="PUTATIVE-RELATED"/>
    <property type="match status" value="1"/>
</dbReference>
<evidence type="ECO:0008006" key="9">
    <source>
        <dbReference type="Google" id="ProtNLM"/>
    </source>
</evidence>
<evidence type="ECO:0000313" key="6">
    <source>
        <dbReference type="EMBL" id="CAF1400507.1"/>
    </source>
</evidence>
<dbReference type="EMBL" id="CAJOBD010005502">
    <property type="protein sequence ID" value="CAF4033121.1"/>
    <property type="molecule type" value="Genomic_DNA"/>
</dbReference>
<reference evidence="6" key="1">
    <citation type="submission" date="2021-02" db="EMBL/GenBank/DDBJ databases">
        <authorList>
            <person name="Nowell W R."/>
        </authorList>
    </citation>
    <scope>NUCLEOTIDE SEQUENCE</scope>
</reference>
<comment type="caution">
    <text evidence="6">The sequence shown here is derived from an EMBL/GenBank/DDBJ whole genome shotgun (WGS) entry which is preliminary data.</text>
</comment>
<dbReference type="GO" id="GO:0008270">
    <property type="term" value="F:zinc ion binding"/>
    <property type="evidence" value="ECO:0007669"/>
    <property type="project" value="UniProtKB-KW"/>
</dbReference>
<evidence type="ECO:0000259" key="4">
    <source>
        <dbReference type="Pfam" id="PF04500"/>
    </source>
</evidence>
<evidence type="ECO:0000256" key="2">
    <source>
        <dbReference type="ARBA" id="ARBA00022771"/>
    </source>
</evidence>
<dbReference type="InterPro" id="IPR018289">
    <property type="entry name" value="MULE_transposase_dom"/>
</dbReference>
<evidence type="ECO:0000313" key="8">
    <source>
        <dbReference type="Proteomes" id="UP000663864"/>
    </source>
</evidence>
<dbReference type="Pfam" id="PF04500">
    <property type="entry name" value="FLYWCH"/>
    <property type="match status" value="1"/>
</dbReference>
<dbReference type="Proteomes" id="UP000663864">
    <property type="component" value="Unassembled WGS sequence"/>
</dbReference>
<keyword evidence="3" id="KW-0862">Zinc</keyword>
<evidence type="ECO:0000256" key="1">
    <source>
        <dbReference type="ARBA" id="ARBA00022723"/>
    </source>
</evidence>
<dbReference type="AlphaFoldDB" id="A0A815KZA1"/>
<dbReference type="PANTHER" id="PTHR47160:SF10">
    <property type="entry name" value="MULE TRANSPOSASE DOMAIN-CONTAINING PROTEIN"/>
    <property type="match status" value="1"/>
</dbReference>
<evidence type="ECO:0000313" key="7">
    <source>
        <dbReference type="EMBL" id="CAF4033121.1"/>
    </source>
</evidence>
<name>A0A815KZA1_9BILA</name>
<proteinExistence type="predicted"/>
<protein>
    <recommendedName>
        <fullName evidence="9">MULE transposase domain-containing protein</fullName>
    </recommendedName>
</protein>
<dbReference type="Gene3D" id="2.20.25.240">
    <property type="match status" value="1"/>
</dbReference>
<evidence type="ECO:0000256" key="3">
    <source>
        <dbReference type="ARBA" id="ARBA00022833"/>
    </source>
</evidence>
<dbReference type="Proteomes" id="UP000663836">
    <property type="component" value="Unassembled WGS sequence"/>
</dbReference>
<gene>
    <name evidence="7" type="ORF">JBS370_LOCUS28072</name>
    <name evidence="6" type="ORF">ZHD862_LOCUS33105</name>
</gene>